<feature type="transmembrane region" description="Helical" evidence="6">
    <location>
        <begin position="184"/>
        <end position="203"/>
    </location>
</feature>
<name>A0AAN9TC36_9HEMI</name>
<feature type="transmembrane region" description="Helical" evidence="6">
    <location>
        <begin position="320"/>
        <end position="344"/>
    </location>
</feature>
<sequence>MVGVRDSFKNDSDSENKGNGYSNAGFNGDTSPPPFATIIPSRTEHVNEKDKVTFHKSHHTEPQLMMTVQTSGNYPPKDYEPYDYCTSEKPTSYFDTFFHLLKAAVGTGILAIPSAYKDAGYAVGVGGVLFMAFLYTYCMHLLVASEHELSKRRRVPNLSYANTVGAAFEDRLPKKPWLATSGQFFANFFFMVYESGGCAIYIIFISKNLKQLLDHYLDQDVNLTTIMIGVTIPLILVCWIRNLKLLAPFSAAANFIIVVCFALVFYYVFREAPSFEHRRAIGSPAKLPVYLTTVIFAIACTGLIIPLKQEMKKPAQFGKLTGVLNMAMIPMTILYAIFGFFGYLKYGDDVQGSITLNLPQNEGLAQAIKGLYSLSVFISYHLCYYVVLDIVWKSYLKDKVEHNQVLWEYVIRTIIPIVTLLMAIAIPNLEVFISLVGALGISTTSLVLPVIVHTLTFWDQQHTKVGFYRFIIRNGILFAMSMLIFLTGIFESVQDVMRLYKI</sequence>
<dbReference type="Pfam" id="PF01490">
    <property type="entry name" value="Aa_trans"/>
    <property type="match status" value="1"/>
</dbReference>
<keyword evidence="4 6" id="KW-0472">Membrane</keyword>
<feature type="region of interest" description="Disordered" evidence="5">
    <location>
        <begin position="1"/>
        <end position="37"/>
    </location>
</feature>
<feature type="transmembrane region" description="Helical" evidence="6">
    <location>
        <begin position="223"/>
        <end position="240"/>
    </location>
</feature>
<feature type="transmembrane region" description="Helical" evidence="6">
    <location>
        <begin position="470"/>
        <end position="490"/>
    </location>
</feature>
<feature type="transmembrane region" description="Helical" evidence="6">
    <location>
        <begin position="432"/>
        <end position="458"/>
    </location>
</feature>
<feature type="transmembrane region" description="Helical" evidence="6">
    <location>
        <begin position="97"/>
        <end position="116"/>
    </location>
</feature>
<keyword evidence="2 6" id="KW-0812">Transmembrane</keyword>
<evidence type="ECO:0000313" key="8">
    <source>
        <dbReference type="EMBL" id="KAK7576698.1"/>
    </source>
</evidence>
<dbReference type="GO" id="GO:0015179">
    <property type="term" value="F:L-amino acid transmembrane transporter activity"/>
    <property type="evidence" value="ECO:0007669"/>
    <property type="project" value="TreeGrafter"/>
</dbReference>
<dbReference type="EMBL" id="JBBCAQ010000036">
    <property type="protein sequence ID" value="KAK7576698.1"/>
    <property type="molecule type" value="Genomic_DNA"/>
</dbReference>
<evidence type="ECO:0000313" key="9">
    <source>
        <dbReference type="Proteomes" id="UP001367676"/>
    </source>
</evidence>
<accession>A0AAN9TC36</accession>
<evidence type="ECO:0000256" key="1">
    <source>
        <dbReference type="ARBA" id="ARBA00004141"/>
    </source>
</evidence>
<dbReference type="InterPro" id="IPR013057">
    <property type="entry name" value="AA_transpt_TM"/>
</dbReference>
<evidence type="ECO:0000259" key="7">
    <source>
        <dbReference type="Pfam" id="PF01490"/>
    </source>
</evidence>
<dbReference type="PANTHER" id="PTHR22950:SF349">
    <property type="entry name" value="AMINO ACID TRANSPORTER TRANSMEMBRANE DOMAIN-CONTAINING PROTEIN"/>
    <property type="match status" value="1"/>
</dbReference>
<gene>
    <name evidence="8" type="ORF">V9T40_012984</name>
</gene>
<dbReference type="GO" id="GO:0005774">
    <property type="term" value="C:vacuolar membrane"/>
    <property type="evidence" value="ECO:0007669"/>
    <property type="project" value="TreeGrafter"/>
</dbReference>
<feature type="compositionally biased region" description="Basic and acidic residues" evidence="5">
    <location>
        <begin position="1"/>
        <end position="16"/>
    </location>
</feature>
<evidence type="ECO:0000256" key="4">
    <source>
        <dbReference type="ARBA" id="ARBA00023136"/>
    </source>
</evidence>
<organism evidence="8 9">
    <name type="scientific">Parthenolecanium corni</name>
    <dbReference type="NCBI Taxonomy" id="536013"/>
    <lineage>
        <taxon>Eukaryota</taxon>
        <taxon>Metazoa</taxon>
        <taxon>Ecdysozoa</taxon>
        <taxon>Arthropoda</taxon>
        <taxon>Hexapoda</taxon>
        <taxon>Insecta</taxon>
        <taxon>Pterygota</taxon>
        <taxon>Neoptera</taxon>
        <taxon>Paraneoptera</taxon>
        <taxon>Hemiptera</taxon>
        <taxon>Sternorrhyncha</taxon>
        <taxon>Coccoidea</taxon>
        <taxon>Coccidae</taxon>
        <taxon>Parthenolecanium</taxon>
    </lineage>
</organism>
<feature type="compositionally biased region" description="Polar residues" evidence="5">
    <location>
        <begin position="17"/>
        <end position="30"/>
    </location>
</feature>
<feature type="transmembrane region" description="Helical" evidence="6">
    <location>
        <begin position="364"/>
        <end position="388"/>
    </location>
</feature>
<feature type="domain" description="Amino acid transporter transmembrane" evidence="7">
    <location>
        <begin position="90"/>
        <end position="490"/>
    </location>
</feature>
<dbReference type="Proteomes" id="UP001367676">
    <property type="component" value="Unassembled WGS sequence"/>
</dbReference>
<feature type="transmembrane region" description="Helical" evidence="6">
    <location>
        <begin position="289"/>
        <end position="308"/>
    </location>
</feature>
<evidence type="ECO:0000256" key="2">
    <source>
        <dbReference type="ARBA" id="ARBA00022692"/>
    </source>
</evidence>
<comment type="caution">
    <text evidence="8">The sequence shown here is derived from an EMBL/GenBank/DDBJ whole genome shotgun (WGS) entry which is preliminary data.</text>
</comment>
<feature type="transmembrane region" description="Helical" evidence="6">
    <location>
        <begin position="122"/>
        <end position="144"/>
    </location>
</feature>
<keyword evidence="3 6" id="KW-1133">Transmembrane helix</keyword>
<dbReference type="AlphaFoldDB" id="A0AAN9TC36"/>
<evidence type="ECO:0000256" key="5">
    <source>
        <dbReference type="SAM" id="MobiDB-lite"/>
    </source>
</evidence>
<evidence type="ECO:0000256" key="3">
    <source>
        <dbReference type="ARBA" id="ARBA00022989"/>
    </source>
</evidence>
<keyword evidence="9" id="KW-1185">Reference proteome</keyword>
<feature type="transmembrane region" description="Helical" evidence="6">
    <location>
        <begin position="252"/>
        <end position="269"/>
    </location>
</feature>
<evidence type="ECO:0000256" key="6">
    <source>
        <dbReference type="SAM" id="Phobius"/>
    </source>
</evidence>
<comment type="subcellular location">
    <subcellularLocation>
        <location evidence="1">Membrane</location>
        <topology evidence="1">Multi-pass membrane protein</topology>
    </subcellularLocation>
</comment>
<reference evidence="8 9" key="1">
    <citation type="submission" date="2024-03" db="EMBL/GenBank/DDBJ databases">
        <title>Adaptation during the transition from Ophiocordyceps entomopathogen to insect associate is accompanied by gene loss and intensified selection.</title>
        <authorList>
            <person name="Ward C.M."/>
            <person name="Onetto C.A."/>
            <person name="Borneman A.R."/>
        </authorList>
    </citation>
    <scope>NUCLEOTIDE SEQUENCE [LARGE SCALE GENOMIC DNA]</scope>
    <source>
        <strain evidence="8">AWRI1</strain>
        <tissue evidence="8">Single Adult Female</tissue>
    </source>
</reference>
<proteinExistence type="predicted"/>
<feature type="transmembrane region" description="Helical" evidence="6">
    <location>
        <begin position="409"/>
        <end position="426"/>
    </location>
</feature>
<protein>
    <recommendedName>
        <fullName evidence="7">Amino acid transporter transmembrane domain-containing protein</fullName>
    </recommendedName>
</protein>
<dbReference type="PANTHER" id="PTHR22950">
    <property type="entry name" value="AMINO ACID TRANSPORTER"/>
    <property type="match status" value="1"/>
</dbReference>